<dbReference type="SUPFAM" id="SSF53850">
    <property type="entry name" value="Periplasmic binding protein-like II"/>
    <property type="match status" value="1"/>
</dbReference>
<comment type="caution">
    <text evidence="2">The sequence shown here is derived from an EMBL/GenBank/DDBJ whole genome shotgun (WGS) entry which is preliminary data.</text>
</comment>
<accession>A0ABU9BAK2</accession>
<evidence type="ECO:0000256" key="1">
    <source>
        <dbReference type="SAM" id="MobiDB-lite"/>
    </source>
</evidence>
<keyword evidence="3" id="KW-1185">Reference proteome</keyword>
<dbReference type="Pfam" id="PF13531">
    <property type="entry name" value="SBP_bac_11"/>
    <property type="match status" value="1"/>
</dbReference>
<proteinExistence type="predicted"/>
<organism evidence="2 3">
    <name type="scientific">Pseudaquabacterium rugosum</name>
    <dbReference type="NCBI Taxonomy" id="2984194"/>
    <lineage>
        <taxon>Bacteria</taxon>
        <taxon>Pseudomonadati</taxon>
        <taxon>Pseudomonadota</taxon>
        <taxon>Betaproteobacteria</taxon>
        <taxon>Burkholderiales</taxon>
        <taxon>Sphaerotilaceae</taxon>
        <taxon>Pseudaquabacterium</taxon>
    </lineage>
</organism>
<dbReference type="PANTHER" id="PTHR30632">
    <property type="entry name" value="MOLYBDATE-BINDING PERIPLASMIC PROTEIN"/>
    <property type="match status" value="1"/>
</dbReference>
<dbReference type="Proteomes" id="UP001368500">
    <property type="component" value="Unassembled WGS sequence"/>
</dbReference>
<evidence type="ECO:0000313" key="2">
    <source>
        <dbReference type="EMBL" id="MEK8026936.1"/>
    </source>
</evidence>
<protein>
    <submittedName>
        <fullName evidence="2">Substrate-binding domain-containing protein</fullName>
    </submittedName>
</protein>
<dbReference type="Gene3D" id="3.40.190.10">
    <property type="entry name" value="Periplasmic binding protein-like II"/>
    <property type="match status" value="2"/>
</dbReference>
<name>A0ABU9BAK2_9BURK</name>
<evidence type="ECO:0000313" key="3">
    <source>
        <dbReference type="Proteomes" id="UP001368500"/>
    </source>
</evidence>
<dbReference type="InterPro" id="IPR050682">
    <property type="entry name" value="ModA/WtpA"/>
</dbReference>
<sequence length="291" mass="30367">MTPHTASPTSPAPVLARPRAPGTRKRTRTRLLAIGLACVGWLAATPVLAAELRVITSGAFTEAYKQLIPLFEAASGHTVVSAFGASSGNAPDAIPVRLARGEAFDLVILSETGLAALEQAGHVQPGSRQDLARSAIGAAVRKGSPRPDISTVAALRQTLLDAKSVAWSASASGTWLTGTVFPQLGVAEQMQRTGRKILSERVGAVVARGDAELGFQQISELIYFKELDFLGPLPEEVQQSLFFSSGLVRGSTESDAARQLVRFLASPAVAPIVRSTGLDPVGAARPASAAR</sequence>
<feature type="region of interest" description="Disordered" evidence="1">
    <location>
        <begin position="1"/>
        <end position="23"/>
    </location>
</feature>
<reference evidence="2 3" key="1">
    <citation type="submission" date="2024-04" db="EMBL/GenBank/DDBJ databases">
        <title>Novel species of the genus Ideonella isolated from streams.</title>
        <authorList>
            <person name="Lu H."/>
        </authorList>
    </citation>
    <scope>NUCLEOTIDE SEQUENCE [LARGE SCALE GENOMIC DNA]</scope>
    <source>
        <strain evidence="2 3">BYS139W</strain>
    </source>
</reference>
<feature type="compositionally biased region" description="Low complexity" evidence="1">
    <location>
        <begin position="1"/>
        <end position="13"/>
    </location>
</feature>
<dbReference type="RefSeq" id="WP_341374719.1">
    <property type="nucleotide sequence ID" value="NZ_JBBUTF010000011.1"/>
</dbReference>
<gene>
    <name evidence="2" type="ORF">AACH11_13275</name>
</gene>
<dbReference type="EMBL" id="JBBUTF010000011">
    <property type="protein sequence ID" value="MEK8026936.1"/>
    <property type="molecule type" value="Genomic_DNA"/>
</dbReference>
<dbReference type="PANTHER" id="PTHR30632:SF11">
    <property type="entry name" value="BLR4797 PROTEIN"/>
    <property type="match status" value="1"/>
</dbReference>